<dbReference type="PROSITE" id="PS51292">
    <property type="entry name" value="ZF_RING_CH"/>
    <property type="match status" value="1"/>
</dbReference>
<proteinExistence type="predicted"/>
<dbReference type="Pfam" id="PF12906">
    <property type="entry name" value="RINGv"/>
    <property type="match status" value="1"/>
</dbReference>
<dbReference type="InterPro" id="IPR013083">
    <property type="entry name" value="Znf_RING/FYVE/PHD"/>
</dbReference>
<organism evidence="6 7">
    <name type="scientific">Centaurea solstitialis</name>
    <name type="common">yellow star-thistle</name>
    <dbReference type="NCBI Taxonomy" id="347529"/>
    <lineage>
        <taxon>Eukaryota</taxon>
        <taxon>Viridiplantae</taxon>
        <taxon>Streptophyta</taxon>
        <taxon>Embryophyta</taxon>
        <taxon>Tracheophyta</taxon>
        <taxon>Spermatophyta</taxon>
        <taxon>Magnoliopsida</taxon>
        <taxon>eudicotyledons</taxon>
        <taxon>Gunneridae</taxon>
        <taxon>Pentapetalae</taxon>
        <taxon>asterids</taxon>
        <taxon>campanulids</taxon>
        <taxon>Asterales</taxon>
        <taxon>Asteraceae</taxon>
        <taxon>Carduoideae</taxon>
        <taxon>Cardueae</taxon>
        <taxon>Centaureinae</taxon>
        <taxon>Centaurea</taxon>
    </lineage>
</organism>
<dbReference type="Pfam" id="PF12428">
    <property type="entry name" value="DUF3675"/>
    <property type="match status" value="1"/>
</dbReference>
<keyword evidence="4" id="KW-0472">Membrane</keyword>
<protein>
    <recommendedName>
        <fullName evidence="5">RING-CH-type domain-containing protein</fullName>
    </recommendedName>
</protein>
<dbReference type="SUPFAM" id="SSF57850">
    <property type="entry name" value="RING/U-box"/>
    <property type="match status" value="1"/>
</dbReference>
<evidence type="ECO:0000313" key="7">
    <source>
        <dbReference type="Proteomes" id="UP001172457"/>
    </source>
</evidence>
<evidence type="ECO:0000256" key="4">
    <source>
        <dbReference type="SAM" id="Phobius"/>
    </source>
</evidence>
<dbReference type="GO" id="GO:0016020">
    <property type="term" value="C:membrane"/>
    <property type="evidence" value="ECO:0007669"/>
    <property type="project" value="TreeGrafter"/>
</dbReference>
<dbReference type="InterPro" id="IPR011016">
    <property type="entry name" value="Znf_RING-CH"/>
</dbReference>
<dbReference type="SMART" id="SM00744">
    <property type="entry name" value="RINGv"/>
    <property type="match status" value="1"/>
</dbReference>
<evidence type="ECO:0000259" key="5">
    <source>
        <dbReference type="PROSITE" id="PS51292"/>
    </source>
</evidence>
<keyword evidence="4" id="KW-1133">Transmembrane helix</keyword>
<dbReference type="Gene3D" id="3.30.40.10">
    <property type="entry name" value="Zinc/RING finger domain, C3HC4 (zinc finger)"/>
    <property type="match status" value="1"/>
</dbReference>
<dbReference type="AlphaFoldDB" id="A0AA38T2U1"/>
<feature type="domain" description="RING-CH-type" evidence="5">
    <location>
        <begin position="15"/>
        <end position="77"/>
    </location>
</feature>
<dbReference type="Proteomes" id="UP001172457">
    <property type="component" value="Chromosome 6"/>
</dbReference>
<keyword evidence="2" id="KW-0863">Zinc-finger</keyword>
<evidence type="ECO:0000256" key="2">
    <source>
        <dbReference type="ARBA" id="ARBA00022771"/>
    </source>
</evidence>
<dbReference type="InterPro" id="IPR022143">
    <property type="entry name" value="DUF3675"/>
</dbReference>
<keyword evidence="1" id="KW-0479">Metal-binding</keyword>
<dbReference type="GO" id="GO:0008270">
    <property type="term" value="F:zinc ion binding"/>
    <property type="evidence" value="ECO:0007669"/>
    <property type="project" value="UniProtKB-KW"/>
</dbReference>
<sequence>MGEVMSFVDEYDLYASSPEIICCRICHEVEFETSKTLEAPCSCSGTLKFAHRDCIQRWCNEKGNTRCEICLQKFEPGYSAPPPSKPKPVQLQLQVQVQLIQEVSLEVPPAQEETLESSSSATASICRSLALILLEMLLVNECFLYLGCLVLIRKKISMQVTLLLLVRHSIEVLIGGTGDYPFTLFTLLVMRASGIVVPIYIIMRTVDAIHNSITHSYQVSENNMLRQNDSETWQHRVDIE</sequence>
<dbReference type="InterPro" id="IPR033275">
    <property type="entry name" value="MARCH-like"/>
</dbReference>
<reference evidence="6" key="1">
    <citation type="submission" date="2023-03" db="EMBL/GenBank/DDBJ databases">
        <title>Chromosome-scale reference genome and RAD-based genetic map of yellow starthistle (Centaurea solstitialis) reveal putative structural variation and QTLs associated with invader traits.</title>
        <authorList>
            <person name="Reatini B."/>
            <person name="Cang F.A."/>
            <person name="Jiang Q."/>
            <person name="Mckibben M.T.W."/>
            <person name="Barker M.S."/>
            <person name="Rieseberg L.H."/>
            <person name="Dlugosch K.M."/>
        </authorList>
    </citation>
    <scope>NUCLEOTIDE SEQUENCE</scope>
    <source>
        <strain evidence="6">CAN-66</strain>
        <tissue evidence="6">Leaf</tissue>
    </source>
</reference>
<feature type="transmembrane region" description="Helical" evidence="4">
    <location>
        <begin position="129"/>
        <end position="152"/>
    </location>
</feature>
<dbReference type="EMBL" id="JARYMX010000006">
    <property type="protein sequence ID" value="KAJ9543188.1"/>
    <property type="molecule type" value="Genomic_DNA"/>
</dbReference>
<comment type="caution">
    <text evidence="6">The sequence shown here is derived from an EMBL/GenBank/DDBJ whole genome shotgun (WGS) entry which is preliminary data.</text>
</comment>
<evidence type="ECO:0000313" key="6">
    <source>
        <dbReference type="EMBL" id="KAJ9543188.1"/>
    </source>
</evidence>
<dbReference type="FunFam" id="3.30.40.10:FF:000318">
    <property type="entry name" value="E3 ubiquitin-protein ligase MARCH4"/>
    <property type="match status" value="1"/>
</dbReference>
<keyword evidence="4" id="KW-0812">Transmembrane</keyword>
<name>A0AA38T2U1_9ASTR</name>
<accession>A0AA38T2U1</accession>
<evidence type="ECO:0000256" key="1">
    <source>
        <dbReference type="ARBA" id="ARBA00022723"/>
    </source>
</evidence>
<dbReference type="GO" id="GO:0004842">
    <property type="term" value="F:ubiquitin-protein transferase activity"/>
    <property type="evidence" value="ECO:0007669"/>
    <property type="project" value="TreeGrafter"/>
</dbReference>
<dbReference type="PANTHER" id="PTHR23012:SF180">
    <property type="entry name" value="RING_FYVE_PHD ZINC FINGER SUPERFAMILY PROTEIN"/>
    <property type="match status" value="1"/>
</dbReference>
<evidence type="ECO:0000256" key="3">
    <source>
        <dbReference type="ARBA" id="ARBA00022833"/>
    </source>
</evidence>
<feature type="transmembrane region" description="Helical" evidence="4">
    <location>
        <begin position="182"/>
        <end position="203"/>
    </location>
</feature>
<dbReference type="CDD" id="cd16495">
    <property type="entry name" value="RING_CH-C4HC3_MARCH"/>
    <property type="match status" value="1"/>
</dbReference>
<dbReference type="PANTHER" id="PTHR23012">
    <property type="entry name" value="RING/FYVE/PHD ZINC FINGER DOMAIN-CONTAINING"/>
    <property type="match status" value="1"/>
</dbReference>
<keyword evidence="3" id="KW-0862">Zinc</keyword>
<keyword evidence="7" id="KW-1185">Reference proteome</keyword>
<dbReference type="GO" id="GO:0016567">
    <property type="term" value="P:protein ubiquitination"/>
    <property type="evidence" value="ECO:0007669"/>
    <property type="project" value="TreeGrafter"/>
</dbReference>
<gene>
    <name evidence="6" type="ORF">OSB04_022895</name>
</gene>